<evidence type="ECO:0000256" key="1">
    <source>
        <dbReference type="SAM" id="Phobius"/>
    </source>
</evidence>
<dbReference type="EMBL" id="MHMN01000058">
    <property type="protein sequence ID" value="OGZ26622.1"/>
    <property type="molecule type" value="Genomic_DNA"/>
</dbReference>
<feature type="transmembrane region" description="Helical" evidence="1">
    <location>
        <begin position="6"/>
        <end position="22"/>
    </location>
</feature>
<dbReference type="Pfam" id="PF13367">
    <property type="entry name" value="PrsW-protease"/>
    <property type="match status" value="1"/>
</dbReference>
<sequence length="253" mass="28116">MTFILYLIFGLSPSIIWLLFYLKKDPHPESRRMIAKVFLLGILAALAAGVVELGLFKLAENAGIMIRFSDSFPLLYFLFYNFILVSFVEEYSKYIMVRIGAVKDTQFDEPVDVVIYMITAALGFAALENLLYIVPVLFPEENFTIFQAGTISLFRFIGATFLHALGSGIAGIFLAISFYKKKRGYAFLGIFLAVLLHGLFNISIIGIEGGMAKKDSFLVNISLVSLSAILFFMAMSVSAGFKKLKKLASVCKI</sequence>
<proteinExistence type="predicted"/>
<feature type="transmembrane region" description="Helical" evidence="1">
    <location>
        <begin position="153"/>
        <end position="178"/>
    </location>
</feature>
<dbReference type="GO" id="GO:0008233">
    <property type="term" value="F:peptidase activity"/>
    <property type="evidence" value="ECO:0007669"/>
    <property type="project" value="InterPro"/>
</dbReference>
<organism evidence="2 3">
    <name type="scientific">Candidatus Nealsonbacteria bacterium RIFOXYC1_FULL_40_7</name>
    <dbReference type="NCBI Taxonomy" id="1801678"/>
    <lineage>
        <taxon>Bacteria</taxon>
        <taxon>Candidatus Nealsoniibacteriota</taxon>
    </lineage>
</organism>
<dbReference type="AlphaFoldDB" id="A0A1G2EM45"/>
<dbReference type="Proteomes" id="UP000176326">
    <property type="component" value="Unassembled WGS sequence"/>
</dbReference>
<evidence type="ECO:0000313" key="2">
    <source>
        <dbReference type="EMBL" id="OGZ26622.1"/>
    </source>
</evidence>
<keyword evidence="1" id="KW-1133">Transmembrane helix</keyword>
<gene>
    <name evidence="2" type="ORF">A2427_04680</name>
</gene>
<protein>
    <recommendedName>
        <fullName evidence="4">Protease PrsW</fullName>
    </recommendedName>
</protein>
<feature type="transmembrane region" description="Helical" evidence="1">
    <location>
        <begin position="217"/>
        <end position="237"/>
    </location>
</feature>
<reference evidence="2 3" key="1">
    <citation type="journal article" date="2016" name="Nat. Commun.">
        <title>Thousands of microbial genomes shed light on interconnected biogeochemical processes in an aquifer system.</title>
        <authorList>
            <person name="Anantharaman K."/>
            <person name="Brown C.T."/>
            <person name="Hug L.A."/>
            <person name="Sharon I."/>
            <person name="Castelle C.J."/>
            <person name="Probst A.J."/>
            <person name="Thomas B.C."/>
            <person name="Singh A."/>
            <person name="Wilkins M.J."/>
            <person name="Karaoz U."/>
            <person name="Brodie E.L."/>
            <person name="Williams K.H."/>
            <person name="Hubbard S.S."/>
            <person name="Banfield J.F."/>
        </authorList>
    </citation>
    <scope>NUCLEOTIDE SEQUENCE [LARGE SCALE GENOMIC DNA]</scope>
</reference>
<dbReference type="PANTHER" id="PTHR36844:SF1">
    <property type="entry name" value="PROTEASE PRSW"/>
    <property type="match status" value="1"/>
</dbReference>
<accession>A0A1G2EM45</accession>
<keyword evidence="1" id="KW-0472">Membrane</keyword>
<feature type="transmembrane region" description="Helical" evidence="1">
    <location>
        <begin position="113"/>
        <end position="133"/>
    </location>
</feature>
<feature type="transmembrane region" description="Helical" evidence="1">
    <location>
        <begin position="185"/>
        <end position="205"/>
    </location>
</feature>
<name>A0A1G2EM45_9BACT</name>
<feature type="transmembrane region" description="Helical" evidence="1">
    <location>
        <begin position="34"/>
        <end position="54"/>
    </location>
</feature>
<dbReference type="PANTHER" id="PTHR36844">
    <property type="entry name" value="PROTEASE PRSW"/>
    <property type="match status" value="1"/>
</dbReference>
<feature type="transmembrane region" description="Helical" evidence="1">
    <location>
        <begin position="74"/>
        <end position="92"/>
    </location>
</feature>
<comment type="caution">
    <text evidence="2">The sequence shown here is derived from an EMBL/GenBank/DDBJ whole genome shotgun (WGS) entry which is preliminary data.</text>
</comment>
<evidence type="ECO:0000313" key="3">
    <source>
        <dbReference type="Proteomes" id="UP000176326"/>
    </source>
</evidence>
<keyword evidence="1" id="KW-0812">Transmembrane</keyword>
<dbReference type="InterPro" id="IPR026898">
    <property type="entry name" value="PrsW"/>
</dbReference>
<evidence type="ECO:0008006" key="4">
    <source>
        <dbReference type="Google" id="ProtNLM"/>
    </source>
</evidence>